<dbReference type="NCBIfam" id="TIGR01509">
    <property type="entry name" value="HAD-SF-IA-v3"/>
    <property type="match status" value="1"/>
</dbReference>
<accession>A0ABZ1I109</accession>
<protein>
    <submittedName>
        <fullName evidence="1">HAD family phosphatase</fullName>
    </submittedName>
</protein>
<dbReference type="Pfam" id="PF00702">
    <property type="entry name" value="Hydrolase"/>
    <property type="match status" value="1"/>
</dbReference>
<dbReference type="InterPro" id="IPR036412">
    <property type="entry name" value="HAD-like_sf"/>
</dbReference>
<dbReference type="InterPro" id="IPR023214">
    <property type="entry name" value="HAD_sf"/>
</dbReference>
<proteinExistence type="predicted"/>
<dbReference type="CDD" id="cd02603">
    <property type="entry name" value="HAD_sEH-N_like"/>
    <property type="match status" value="1"/>
</dbReference>
<evidence type="ECO:0000313" key="2">
    <source>
        <dbReference type="Proteomes" id="UP001330812"/>
    </source>
</evidence>
<dbReference type="InterPro" id="IPR006439">
    <property type="entry name" value="HAD-SF_hydro_IA"/>
</dbReference>
<keyword evidence="2" id="KW-1185">Reference proteome</keyword>
<sequence length="192" mass="21123">MNWLVFDYGEVLCTRTTALPKLAATMGVAAEDFEPVYWAVREPYDRGCTDLEYWTSIGDRLGARVSDAMSEELTAIDIAGWSNLAPSSLELLEALSEAGAALALLSNAPSSFGRWVREQEWARLFRVTVFSGDVKCAKPDAEIFQLLLEKLGAKPEECLFFDDRESNVEGARAVGLRAHLWDGAEAARAALD</sequence>
<dbReference type="Gene3D" id="3.40.50.1000">
    <property type="entry name" value="HAD superfamily/HAD-like"/>
    <property type="match status" value="1"/>
</dbReference>
<dbReference type="PANTHER" id="PTHR43611:SF3">
    <property type="entry name" value="FLAVIN MONONUCLEOTIDE HYDROLASE 1, CHLOROPLATIC"/>
    <property type="match status" value="1"/>
</dbReference>
<dbReference type="SUPFAM" id="SSF56784">
    <property type="entry name" value="HAD-like"/>
    <property type="match status" value="1"/>
</dbReference>
<organism evidence="1 2">
    <name type="scientific">Amycolatopsis rhabdoformis</name>
    <dbReference type="NCBI Taxonomy" id="1448059"/>
    <lineage>
        <taxon>Bacteria</taxon>
        <taxon>Bacillati</taxon>
        <taxon>Actinomycetota</taxon>
        <taxon>Actinomycetes</taxon>
        <taxon>Pseudonocardiales</taxon>
        <taxon>Pseudonocardiaceae</taxon>
        <taxon>Amycolatopsis</taxon>
    </lineage>
</organism>
<dbReference type="RefSeq" id="WP_326567097.1">
    <property type="nucleotide sequence ID" value="NZ_CP142149.1"/>
</dbReference>
<dbReference type="PRINTS" id="PR00413">
    <property type="entry name" value="HADHALOGNASE"/>
</dbReference>
<name>A0ABZ1I109_9PSEU</name>
<dbReference type="Proteomes" id="UP001330812">
    <property type="component" value="Chromosome"/>
</dbReference>
<reference evidence="1 2" key="1">
    <citation type="journal article" date="2015" name="Int. J. Syst. Evol. Microbiol.">
        <title>Amycolatopsis rhabdoformis sp. nov., an actinomycete isolated from a tropical forest soil.</title>
        <authorList>
            <person name="Souza W.R."/>
            <person name="Silva R.E."/>
            <person name="Goodfellow M."/>
            <person name="Busarakam K."/>
            <person name="Figueiro F.S."/>
            <person name="Ferreira D."/>
            <person name="Rodrigues-Filho E."/>
            <person name="Moraes L.A.B."/>
            <person name="Zucchi T.D."/>
        </authorList>
    </citation>
    <scope>NUCLEOTIDE SEQUENCE [LARGE SCALE GENOMIC DNA]</scope>
    <source>
        <strain evidence="1 2">NCIMB 14900</strain>
    </source>
</reference>
<gene>
    <name evidence="1" type="ORF">VSH64_35400</name>
</gene>
<dbReference type="EMBL" id="CP142149">
    <property type="protein sequence ID" value="WSE28095.1"/>
    <property type="molecule type" value="Genomic_DNA"/>
</dbReference>
<evidence type="ECO:0000313" key="1">
    <source>
        <dbReference type="EMBL" id="WSE28095.1"/>
    </source>
</evidence>
<dbReference type="PANTHER" id="PTHR43611">
    <property type="entry name" value="ALPHA-D-GLUCOSE 1-PHOSPHATE PHOSPHATASE"/>
    <property type="match status" value="1"/>
</dbReference>